<feature type="compositionally biased region" description="Acidic residues" evidence="1">
    <location>
        <begin position="1"/>
        <end position="11"/>
    </location>
</feature>
<name>A0AAD3H3Z9_9STRA</name>
<evidence type="ECO:0000256" key="1">
    <source>
        <dbReference type="SAM" id="MobiDB-lite"/>
    </source>
</evidence>
<evidence type="ECO:0000313" key="2">
    <source>
        <dbReference type="EMBL" id="GFH49772.1"/>
    </source>
</evidence>
<dbReference type="GO" id="GO:0006788">
    <property type="term" value="P:heme oxidation"/>
    <property type="evidence" value="ECO:0007669"/>
    <property type="project" value="InterPro"/>
</dbReference>
<feature type="region of interest" description="Disordered" evidence="1">
    <location>
        <begin position="1"/>
        <end position="25"/>
    </location>
</feature>
<dbReference type="Proteomes" id="UP001054902">
    <property type="component" value="Unassembled WGS sequence"/>
</dbReference>
<evidence type="ECO:0000313" key="3">
    <source>
        <dbReference type="Proteomes" id="UP001054902"/>
    </source>
</evidence>
<dbReference type="GO" id="GO:0004392">
    <property type="term" value="F:heme oxygenase (decyclizing) activity"/>
    <property type="evidence" value="ECO:0007669"/>
    <property type="project" value="InterPro"/>
</dbReference>
<dbReference type="InterPro" id="IPR016053">
    <property type="entry name" value="Haem_Oase-like"/>
</dbReference>
<reference evidence="2 3" key="1">
    <citation type="journal article" date="2021" name="Sci. Rep.">
        <title>The genome of the diatom Chaetoceros tenuissimus carries an ancient integrated fragment of an extant virus.</title>
        <authorList>
            <person name="Hongo Y."/>
            <person name="Kimura K."/>
            <person name="Takaki Y."/>
            <person name="Yoshida Y."/>
            <person name="Baba S."/>
            <person name="Kobayashi G."/>
            <person name="Nagasaki K."/>
            <person name="Hano T."/>
            <person name="Tomaru Y."/>
        </authorList>
    </citation>
    <scope>NUCLEOTIDE SEQUENCE [LARGE SCALE GENOMIC DNA]</scope>
    <source>
        <strain evidence="2 3">NIES-3715</strain>
    </source>
</reference>
<dbReference type="SUPFAM" id="SSF48613">
    <property type="entry name" value="Heme oxygenase-like"/>
    <property type="match status" value="1"/>
</dbReference>
<accession>A0AAD3H3Z9</accession>
<sequence>MSTNTVEEELTEAERTNQTRNKGKPDGLFRACMDEIKNSHSIGQALRNAFIAAGLLTDLKSYSEMLSQFYSATQVLEERIAKSKKQTDGEYKFVQKILTTVDYNFVKGYEADLEELLGSEWKDKSEAYMTDPAKEYQERLKIAKEEELIAAIFILWGPLIIGGGPALKPKVQKAFGKDATNVSTDVIGKGRAERRMAFINEFDDLLENEGLDEDKKKALFNHIVKYSGELMNLNNDMMSAVKESPGMFKRFTAAMSLVYGLFASKLIKSS</sequence>
<comment type="caution">
    <text evidence="2">The sequence shown here is derived from an EMBL/GenBank/DDBJ whole genome shotgun (WGS) entry which is preliminary data.</text>
</comment>
<proteinExistence type="predicted"/>
<evidence type="ECO:0008006" key="4">
    <source>
        <dbReference type="Google" id="ProtNLM"/>
    </source>
</evidence>
<dbReference type="Gene3D" id="1.20.910.10">
    <property type="entry name" value="Heme oxygenase-like"/>
    <property type="match status" value="1"/>
</dbReference>
<keyword evidence="3" id="KW-1185">Reference proteome</keyword>
<dbReference type="EMBL" id="BLLK01000038">
    <property type="protein sequence ID" value="GFH49772.1"/>
    <property type="molecule type" value="Genomic_DNA"/>
</dbReference>
<feature type="compositionally biased region" description="Basic and acidic residues" evidence="1">
    <location>
        <begin position="12"/>
        <end position="25"/>
    </location>
</feature>
<organism evidence="2 3">
    <name type="scientific">Chaetoceros tenuissimus</name>
    <dbReference type="NCBI Taxonomy" id="426638"/>
    <lineage>
        <taxon>Eukaryota</taxon>
        <taxon>Sar</taxon>
        <taxon>Stramenopiles</taxon>
        <taxon>Ochrophyta</taxon>
        <taxon>Bacillariophyta</taxon>
        <taxon>Coscinodiscophyceae</taxon>
        <taxon>Chaetocerotophycidae</taxon>
        <taxon>Chaetocerotales</taxon>
        <taxon>Chaetocerotaceae</taxon>
        <taxon>Chaetoceros</taxon>
    </lineage>
</organism>
<dbReference type="Pfam" id="PF01126">
    <property type="entry name" value="Heme_oxygenase"/>
    <property type="match status" value="1"/>
</dbReference>
<protein>
    <recommendedName>
        <fullName evidence="4">Heme oxygenase</fullName>
    </recommendedName>
</protein>
<dbReference type="AlphaFoldDB" id="A0AAD3H3Z9"/>
<dbReference type="InterPro" id="IPR016084">
    <property type="entry name" value="Haem_Oase-like_multi-hlx"/>
</dbReference>
<gene>
    <name evidence="2" type="ORF">CTEN210_06248</name>
</gene>